<evidence type="ECO:0000313" key="3">
    <source>
        <dbReference type="WBParaSite" id="TTAC_0001113701-mRNA-1"/>
    </source>
</evidence>
<dbReference type="InterPro" id="IPR000215">
    <property type="entry name" value="Serpin_fam"/>
</dbReference>
<evidence type="ECO:0000256" key="1">
    <source>
        <dbReference type="ARBA" id="ARBA00009500"/>
    </source>
</evidence>
<dbReference type="AlphaFoldDB" id="A0A0R3XC60"/>
<dbReference type="PANTHER" id="PTHR11461">
    <property type="entry name" value="SERINE PROTEASE INHIBITOR, SERPIN"/>
    <property type="match status" value="1"/>
</dbReference>
<dbReference type="SUPFAM" id="SSF56574">
    <property type="entry name" value="Serpins"/>
    <property type="match status" value="1"/>
</dbReference>
<dbReference type="GO" id="GO:0004867">
    <property type="term" value="F:serine-type endopeptidase inhibitor activity"/>
    <property type="evidence" value="ECO:0007669"/>
    <property type="project" value="InterPro"/>
</dbReference>
<reference evidence="3" key="1">
    <citation type="submission" date="2017-02" db="UniProtKB">
        <authorList>
            <consortium name="WormBaseParasite"/>
        </authorList>
    </citation>
    <scope>IDENTIFICATION</scope>
</reference>
<dbReference type="InterPro" id="IPR023796">
    <property type="entry name" value="Serpin_dom"/>
</dbReference>
<proteinExistence type="inferred from homology"/>
<protein>
    <submittedName>
        <fullName evidence="3">SERPIN domain-containing protein</fullName>
    </submittedName>
</protein>
<dbReference type="WBParaSite" id="TTAC_0001113701-mRNA-1">
    <property type="protein sequence ID" value="TTAC_0001113701-mRNA-1"/>
    <property type="gene ID" value="TTAC_0001113701"/>
</dbReference>
<dbReference type="InterPro" id="IPR036186">
    <property type="entry name" value="Serpin_sf"/>
</dbReference>
<dbReference type="PROSITE" id="PS00284">
    <property type="entry name" value="SERPIN"/>
    <property type="match status" value="1"/>
</dbReference>
<dbReference type="InterPro" id="IPR042178">
    <property type="entry name" value="Serpin_sf_1"/>
</dbReference>
<name>A0A0R3XC60_HYDTA</name>
<organism evidence="3">
    <name type="scientific">Hydatigena taeniaeformis</name>
    <name type="common">Feline tapeworm</name>
    <name type="synonym">Taenia taeniaeformis</name>
    <dbReference type="NCBI Taxonomy" id="6205"/>
    <lineage>
        <taxon>Eukaryota</taxon>
        <taxon>Metazoa</taxon>
        <taxon>Spiralia</taxon>
        <taxon>Lophotrochozoa</taxon>
        <taxon>Platyhelminthes</taxon>
        <taxon>Cestoda</taxon>
        <taxon>Eucestoda</taxon>
        <taxon>Cyclophyllidea</taxon>
        <taxon>Taeniidae</taxon>
        <taxon>Hydatigera</taxon>
    </lineage>
</organism>
<dbReference type="Gene3D" id="3.30.497.10">
    <property type="entry name" value="Antithrombin, subunit I, domain 2"/>
    <property type="match status" value="1"/>
</dbReference>
<accession>A0A0R3XC60</accession>
<dbReference type="STRING" id="6205.A0A0R3XC60"/>
<dbReference type="Gene3D" id="2.30.39.10">
    <property type="entry name" value="Alpha-1-antitrypsin, domain 1"/>
    <property type="match status" value="1"/>
</dbReference>
<dbReference type="InterPro" id="IPR042185">
    <property type="entry name" value="Serpin_sf_2"/>
</dbReference>
<sequence length="139" mass="15595">LDEIEDDLKKGEFNWKMAQSDQDYEQIELSLPKFKVEHQINLKPVLSWLGVRRLFDQGSAELAGISSDQRLYAREAKQVAVMEVNEAGVKAAAVSGIAIVPMSLPPPAVAFIVDHPFYCAIYDSYLDMPLFIARVVDPR</sequence>
<dbReference type="InterPro" id="IPR023795">
    <property type="entry name" value="Serpin_CS"/>
</dbReference>
<comment type="similarity">
    <text evidence="1">Belongs to the serpin family.</text>
</comment>
<evidence type="ECO:0000259" key="2">
    <source>
        <dbReference type="Pfam" id="PF00079"/>
    </source>
</evidence>
<feature type="domain" description="Serpin" evidence="2">
    <location>
        <begin position="2"/>
        <end position="138"/>
    </location>
</feature>
<dbReference type="Pfam" id="PF00079">
    <property type="entry name" value="Serpin"/>
    <property type="match status" value="1"/>
</dbReference>
<dbReference type="PANTHER" id="PTHR11461:SF211">
    <property type="entry name" value="GH10112P-RELATED"/>
    <property type="match status" value="1"/>
</dbReference>
<dbReference type="GO" id="GO:0005615">
    <property type="term" value="C:extracellular space"/>
    <property type="evidence" value="ECO:0007669"/>
    <property type="project" value="InterPro"/>
</dbReference>